<comment type="caution">
    <text evidence="1">The sequence shown here is derived from an EMBL/GenBank/DDBJ whole genome shotgun (WGS) entry which is preliminary data.</text>
</comment>
<dbReference type="VEuPathDB" id="VectorBase:LOC119165110"/>
<dbReference type="EMBL" id="JABSTU010000005">
    <property type="protein sequence ID" value="KAH8031514.1"/>
    <property type="molecule type" value="Genomic_DNA"/>
</dbReference>
<evidence type="ECO:0000313" key="1">
    <source>
        <dbReference type="EMBL" id="KAH8031514.1"/>
    </source>
</evidence>
<gene>
    <name evidence="1" type="ORF">HPB51_018083</name>
</gene>
<reference evidence="1" key="2">
    <citation type="submission" date="2021-09" db="EMBL/GenBank/DDBJ databases">
        <authorList>
            <person name="Jia N."/>
            <person name="Wang J."/>
            <person name="Shi W."/>
            <person name="Du L."/>
            <person name="Sun Y."/>
            <person name="Zhan W."/>
            <person name="Jiang J."/>
            <person name="Wang Q."/>
            <person name="Zhang B."/>
            <person name="Ji P."/>
            <person name="Sakyi L.B."/>
            <person name="Cui X."/>
            <person name="Yuan T."/>
            <person name="Jiang B."/>
            <person name="Yang W."/>
            <person name="Lam T.T.-Y."/>
            <person name="Chang Q."/>
            <person name="Ding S."/>
            <person name="Wang X."/>
            <person name="Zhu J."/>
            <person name="Ruan X."/>
            <person name="Zhao L."/>
            <person name="Wei J."/>
            <person name="Que T."/>
            <person name="Du C."/>
            <person name="Cheng J."/>
            <person name="Dai P."/>
            <person name="Han X."/>
            <person name="Huang E."/>
            <person name="Gao Y."/>
            <person name="Liu J."/>
            <person name="Shao H."/>
            <person name="Ye R."/>
            <person name="Li L."/>
            <person name="Wei W."/>
            <person name="Wang X."/>
            <person name="Wang C."/>
            <person name="Huo Q."/>
            <person name="Li W."/>
            <person name="Guo W."/>
            <person name="Chen H."/>
            <person name="Chen S."/>
            <person name="Zhou L."/>
            <person name="Zhou L."/>
            <person name="Ni X."/>
            <person name="Tian J."/>
            <person name="Zhou Y."/>
            <person name="Sheng Y."/>
            <person name="Liu T."/>
            <person name="Pan Y."/>
            <person name="Xia L."/>
            <person name="Li J."/>
            <person name="Zhao F."/>
            <person name="Cao W."/>
        </authorList>
    </citation>
    <scope>NUCLEOTIDE SEQUENCE</scope>
    <source>
        <strain evidence="1">Rmic-2018</strain>
        <tissue evidence="1">Larvae</tissue>
    </source>
</reference>
<sequence>MKNDTRLRVREAEKAPRGAVVCTVSNQVHPGKSAYPADGVCDLLFFDSFYKDNKNVLANGYNSLLSNAVYFLMHASTARKTQWGISLAFTNTTSKADFLTEKFYSAVINISSFNVIHYGFLNLYREFSTPTVVTDALLVLKALYFRVKNNRSFYVLGLSIDFAENDTTVDLMRPGKKTEDDEVMSVDSTHGSFEEEEVEAAALLFC</sequence>
<dbReference type="AlphaFoldDB" id="A0A9J6EAZ9"/>
<dbReference type="Proteomes" id="UP000821866">
    <property type="component" value="Chromosome 3"/>
</dbReference>
<accession>A0A9J6EAZ9</accession>
<protein>
    <submittedName>
        <fullName evidence="1">Uncharacterized protein</fullName>
    </submittedName>
</protein>
<reference evidence="1" key="1">
    <citation type="journal article" date="2020" name="Cell">
        <title>Large-Scale Comparative Analyses of Tick Genomes Elucidate Their Genetic Diversity and Vector Capacities.</title>
        <authorList>
            <consortium name="Tick Genome and Microbiome Consortium (TIGMIC)"/>
            <person name="Jia N."/>
            <person name="Wang J."/>
            <person name="Shi W."/>
            <person name="Du L."/>
            <person name="Sun Y."/>
            <person name="Zhan W."/>
            <person name="Jiang J.F."/>
            <person name="Wang Q."/>
            <person name="Zhang B."/>
            <person name="Ji P."/>
            <person name="Bell-Sakyi L."/>
            <person name="Cui X.M."/>
            <person name="Yuan T.T."/>
            <person name="Jiang B.G."/>
            <person name="Yang W.F."/>
            <person name="Lam T.T."/>
            <person name="Chang Q.C."/>
            <person name="Ding S.J."/>
            <person name="Wang X.J."/>
            <person name="Zhu J.G."/>
            <person name="Ruan X.D."/>
            <person name="Zhao L."/>
            <person name="Wei J.T."/>
            <person name="Ye R.Z."/>
            <person name="Que T.C."/>
            <person name="Du C.H."/>
            <person name="Zhou Y.H."/>
            <person name="Cheng J.X."/>
            <person name="Dai P.F."/>
            <person name="Guo W.B."/>
            <person name="Han X.H."/>
            <person name="Huang E.J."/>
            <person name="Li L.F."/>
            <person name="Wei W."/>
            <person name="Gao Y.C."/>
            <person name="Liu J.Z."/>
            <person name="Shao H.Z."/>
            <person name="Wang X."/>
            <person name="Wang C.C."/>
            <person name="Yang T.C."/>
            <person name="Huo Q.B."/>
            <person name="Li W."/>
            <person name="Chen H.Y."/>
            <person name="Chen S.E."/>
            <person name="Zhou L.G."/>
            <person name="Ni X.B."/>
            <person name="Tian J.H."/>
            <person name="Sheng Y."/>
            <person name="Liu T."/>
            <person name="Pan Y.S."/>
            <person name="Xia L.Y."/>
            <person name="Li J."/>
            <person name="Zhao F."/>
            <person name="Cao W.C."/>
        </authorList>
    </citation>
    <scope>NUCLEOTIDE SEQUENCE</scope>
    <source>
        <strain evidence="1">Rmic-2018</strain>
    </source>
</reference>
<keyword evidence="2" id="KW-1185">Reference proteome</keyword>
<organism evidence="1 2">
    <name type="scientific">Rhipicephalus microplus</name>
    <name type="common">Cattle tick</name>
    <name type="synonym">Boophilus microplus</name>
    <dbReference type="NCBI Taxonomy" id="6941"/>
    <lineage>
        <taxon>Eukaryota</taxon>
        <taxon>Metazoa</taxon>
        <taxon>Ecdysozoa</taxon>
        <taxon>Arthropoda</taxon>
        <taxon>Chelicerata</taxon>
        <taxon>Arachnida</taxon>
        <taxon>Acari</taxon>
        <taxon>Parasitiformes</taxon>
        <taxon>Ixodida</taxon>
        <taxon>Ixodoidea</taxon>
        <taxon>Ixodidae</taxon>
        <taxon>Rhipicephalinae</taxon>
        <taxon>Rhipicephalus</taxon>
        <taxon>Boophilus</taxon>
    </lineage>
</organism>
<proteinExistence type="predicted"/>
<name>A0A9J6EAZ9_RHIMP</name>
<evidence type="ECO:0000313" key="2">
    <source>
        <dbReference type="Proteomes" id="UP000821866"/>
    </source>
</evidence>